<dbReference type="PANTHER" id="PTHR24198">
    <property type="entry name" value="ANKYRIN REPEAT AND PROTEIN KINASE DOMAIN-CONTAINING PROTEIN"/>
    <property type="match status" value="1"/>
</dbReference>
<name>A0A081NIK7_9GAMM</name>
<keyword evidence="6" id="KW-1185">Reference proteome</keyword>
<dbReference type="Proteomes" id="UP000028073">
    <property type="component" value="Unassembled WGS sequence"/>
</dbReference>
<feature type="compositionally biased region" description="Basic and acidic residues" evidence="4">
    <location>
        <begin position="520"/>
        <end position="530"/>
    </location>
</feature>
<gene>
    <name evidence="5" type="ORF">GZ78_12210</name>
</gene>
<proteinExistence type="predicted"/>
<dbReference type="PROSITE" id="PS50297">
    <property type="entry name" value="ANK_REP_REGION"/>
    <property type="match status" value="1"/>
</dbReference>
<dbReference type="AlphaFoldDB" id="A0A081NIK7"/>
<dbReference type="eggNOG" id="COG0666">
    <property type="taxonomic scope" value="Bacteria"/>
</dbReference>
<dbReference type="PANTHER" id="PTHR24198:SF165">
    <property type="entry name" value="ANKYRIN REPEAT-CONTAINING PROTEIN-RELATED"/>
    <property type="match status" value="1"/>
</dbReference>
<evidence type="ECO:0000256" key="2">
    <source>
        <dbReference type="ARBA" id="ARBA00023043"/>
    </source>
</evidence>
<dbReference type="Pfam" id="PF12796">
    <property type="entry name" value="Ank_2"/>
    <property type="match status" value="1"/>
</dbReference>
<evidence type="ECO:0000256" key="1">
    <source>
        <dbReference type="ARBA" id="ARBA00022737"/>
    </source>
</evidence>
<feature type="repeat" description="ANK" evidence="3">
    <location>
        <begin position="220"/>
        <end position="252"/>
    </location>
</feature>
<dbReference type="PROSITE" id="PS50088">
    <property type="entry name" value="ANK_REPEAT"/>
    <property type="match status" value="2"/>
</dbReference>
<dbReference type="GO" id="GO:0005737">
    <property type="term" value="C:cytoplasm"/>
    <property type="evidence" value="ECO:0007669"/>
    <property type="project" value="TreeGrafter"/>
</dbReference>
<dbReference type="SMART" id="SM00248">
    <property type="entry name" value="ANK"/>
    <property type="match status" value="2"/>
</dbReference>
<sequence length="530" mass="59211">MDEADTHEAERNLKMTQAWPVATTRASMKGWLRELSKLPTPSHYLLTTGRHAIALSVEEEHLLLFDQNNPCYFLQVKRSSPDDIAEALFNALLPPLSCENVHISGEYAKVECGTFKSRPPSKQDEPRNVNPHSFLKAFQTDAVFTVQAAFSHGAPQQSLDEADENLEWLSARIDQAFPSPVDAADALGVTRLHLASRSGNRDVVEHLLSMGANPNAVTEDGITALTLARSRDHQDIVQLLEEKGAIEQVIEKGHSFQPELYQRYSPPMEREVPDNLQDYHAQERQRGLHLPGDSPSAQNSFNQHCTAGDCGLSSPVIGDSPRGFRFRKALGSIGRGEDPVSRFVDRVEQVQDNVVKLVTERHPTLAAISIVSKQVAGEWVAEQVDLLDRATGRVVVDSWNNLDPNLRDELNGLLKVASVVPGGKGLTIIKWTPHAYKHFPPGNKKWSQIIDSTRNGPAKYKPETQIEELERSVWKSGKKVSNGKNWKIQEFEHEIGASRGKSSRWIRVENSGDTIHGHPITREEYQRLEK</sequence>
<evidence type="ECO:0000256" key="4">
    <source>
        <dbReference type="SAM" id="MobiDB-lite"/>
    </source>
</evidence>
<dbReference type="RefSeq" id="WP_051786065.1">
    <property type="nucleotide sequence ID" value="NZ_JOKH01000002.1"/>
</dbReference>
<organism evidence="5 6">
    <name type="scientific">Endozoicomonas numazuensis</name>
    <dbReference type="NCBI Taxonomy" id="1137799"/>
    <lineage>
        <taxon>Bacteria</taxon>
        <taxon>Pseudomonadati</taxon>
        <taxon>Pseudomonadota</taxon>
        <taxon>Gammaproteobacteria</taxon>
        <taxon>Oceanospirillales</taxon>
        <taxon>Endozoicomonadaceae</taxon>
        <taxon>Endozoicomonas</taxon>
    </lineage>
</organism>
<accession>A0A081NIK7</accession>
<dbReference type="EMBL" id="JOKH01000002">
    <property type="protein sequence ID" value="KEQ18280.1"/>
    <property type="molecule type" value="Genomic_DNA"/>
</dbReference>
<dbReference type="InterPro" id="IPR036770">
    <property type="entry name" value="Ankyrin_rpt-contain_sf"/>
</dbReference>
<dbReference type="SUPFAM" id="SSF48403">
    <property type="entry name" value="Ankyrin repeat"/>
    <property type="match status" value="1"/>
</dbReference>
<comment type="caution">
    <text evidence="5">The sequence shown here is derived from an EMBL/GenBank/DDBJ whole genome shotgun (WGS) entry which is preliminary data.</text>
</comment>
<feature type="region of interest" description="Disordered" evidence="4">
    <location>
        <begin position="509"/>
        <end position="530"/>
    </location>
</feature>
<keyword evidence="2 3" id="KW-0040">ANK repeat</keyword>
<keyword evidence="1" id="KW-0677">Repeat</keyword>
<dbReference type="Gene3D" id="1.25.40.20">
    <property type="entry name" value="Ankyrin repeat-containing domain"/>
    <property type="match status" value="1"/>
</dbReference>
<evidence type="ECO:0000313" key="6">
    <source>
        <dbReference type="Proteomes" id="UP000028073"/>
    </source>
</evidence>
<feature type="repeat" description="ANK" evidence="3">
    <location>
        <begin position="187"/>
        <end position="219"/>
    </location>
</feature>
<dbReference type="STRING" id="1137799.GZ78_12210"/>
<dbReference type="OrthoDB" id="8960888at2"/>
<reference evidence="5 6" key="1">
    <citation type="submission" date="2014-06" db="EMBL/GenBank/DDBJ databases">
        <title>Whole Genome Sequences of Three Symbiotic Endozoicomonas Bacteria.</title>
        <authorList>
            <person name="Neave M.J."/>
            <person name="Apprill A."/>
            <person name="Voolstra C.R."/>
        </authorList>
    </citation>
    <scope>NUCLEOTIDE SEQUENCE [LARGE SCALE GENOMIC DNA]</scope>
    <source>
        <strain evidence="5 6">DSM 25634</strain>
    </source>
</reference>
<evidence type="ECO:0000256" key="3">
    <source>
        <dbReference type="PROSITE-ProRule" id="PRU00023"/>
    </source>
</evidence>
<protein>
    <submittedName>
        <fullName evidence="5">Uncharacterized protein</fullName>
    </submittedName>
</protein>
<evidence type="ECO:0000313" key="5">
    <source>
        <dbReference type="EMBL" id="KEQ18280.1"/>
    </source>
</evidence>
<dbReference type="InterPro" id="IPR002110">
    <property type="entry name" value="Ankyrin_rpt"/>
</dbReference>